<proteinExistence type="predicted"/>
<feature type="domain" description="K Homology" evidence="3">
    <location>
        <begin position="356"/>
        <end position="419"/>
    </location>
</feature>
<dbReference type="CDD" id="cd00105">
    <property type="entry name" value="KH-I"/>
    <property type="match status" value="4"/>
</dbReference>
<dbReference type="InterPro" id="IPR036612">
    <property type="entry name" value="KH_dom_type_1_sf"/>
</dbReference>
<evidence type="ECO:0000259" key="3">
    <source>
        <dbReference type="SMART" id="SM00322"/>
    </source>
</evidence>
<dbReference type="Gene3D" id="3.30.1370.10">
    <property type="entry name" value="K Homology domain, type 1"/>
    <property type="match status" value="1"/>
</dbReference>
<dbReference type="SMART" id="SM00322">
    <property type="entry name" value="KH"/>
    <property type="match status" value="6"/>
</dbReference>
<dbReference type="AlphaFoldDB" id="A0A0M0K6T6"/>
<dbReference type="PROSITE" id="PS50084">
    <property type="entry name" value="KH_TYPE_1"/>
    <property type="match status" value="3"/>
</dbReference>
<comment type="caution">
    <text evidence="4">The sequence shown here is derived from an EMBL/GenBank/DDBJ whole genome shotgun (WGS) entry which is preliminary data.</text>
</comment>
<organism evidence="4 5">
    <name type="scientific">Chrysochromulina tobinii</name>
    <dbReference type="NCBI Taxonomy" id="1460289"/>
    <lineage>
        <taxon>Eukaryota</taxon>
        <taxon>Haptista</taxon>
        <taxon>Haptophyta</taxon>
        <taxon>Prymnesiophyceae</taxon>
        <taxon>Prymnesiales</taxon>
        <taxon>Chrysochromulinaceae</taxon>
        <taxon>Chrysochromulina</taxon>
    </lineage>
</organism>
<evidence type="ECO:0000313" key="5">
    <source>
        <dbReference type="Proteomes" id="UP000037460"/>
    </source>
</evidence>
<evidence type="ECO:0000256" key="1">
    <source>
        <dbReference type="PROSITE-ProRule" id="PRU00117"/>
    </source>
</evidence>
<evidence type="ECO:0000256" key="2">
    <source>
        <dbReference type="SAM" id="MobiDB-lite"/>
    </source>
</evidence>
<protein>
    <submittedName>
        <fullName evidence="4">Kh domain-containing protein</fullName>
    </submittedName>
</protein>
<dbReference type="OrthoDB" id="5204190at2759"/>
<dbReference type="Pfam" id="PF00013">
    <property type="entry name" value="KH_1"/>
    <property type="match status" value="2"/>
</dbReference>
<feature type="region of interest" description="Disordered" evidence="2">
    <location>
        <begin position="507"/>
        <end position="540"/>
    </location>
</feature>
<feature type="domain" description="K Homology" evidence="3">
    <location>
        <begin position="1"/>
        <end position="66"/>
    </location>
</feature>
<keyword evidence="5" id="KW-1185">Reference proteome</keyword>
<feature type="domain" description="K Homology" evidence="3">
    <location>
        <begin position="175"/>
        <end position="238"/>
    </location>
</feature>
<sequence>MPEVDVLKITNDDAAFVLGKNGKTKEKIARVSGAELDLFEHSLTLEIRGTAEERKKAKKYVECVMAQRIGPVTIVENSDDDDLTVVMVPSEAVGFVTGSQGNFLRQVEEEWGTLMFFADFRGRGERQEGDMEKLAIFGNQRARRGAQLKVMAAVETKMPGYFTTNVKEGDDNPTGFGTHNLVLKPEDLSYALGKKGMTRKKLARSSGCIVEYVGYTVFMSGMPDERKRAKEYLTWLFDQLRGPVYVDGWESRDDCTMVDVPRDCVGYVTGARRATLSKIEEEWGTLMFFMSTNMRRDDRGQSAEGRRDFDGSEKLAIFGDRRGRRGAELKCMSAVETKRPGYFTKDVKKHTSEREGFASDTILMDESELSYALGKDGATRRKLARASGCIMEYVGQVAFICGTIEERTRARTYLKWLLKQRSGSVYVEDLKERTDVTIVPVPREAIGYVTGNRGSSLRQVEEDSGTFCFVEGGRGESEQLLIFGHNKPDRELAERLVNGLINEKMRGDGRRFDDRGGGGYDDRDRGRGGYEDRRPDDRGV</sequence>
<dbReference type="EMBL" id="JWZX01001169">
    <property type="protein sequence ID" value="KOO34586.1"/>
    <property type="molecule type" value="Genomic_DNA"/>
</dbReference>
<reference evidence="5" key="1">
    <citation type="journal article" date="2015" name="PLoS Genet.">
        <title>Genome Sequence and Transcriptome Analyses of Chrysochromulina tobin: Metabolic Tools for Enhanced Algal Fitness in the Prominent Order Prymnesiales (Haptophyceae).</title>
        <authorList>
            <person name="Hovde B.T."/>
            <person name="Deodato C.R."/>
            <person name="Hunsperger H.M."/>
            <person name="Ryken S.A."/>
            <person name="Yost W."/>
            <person name="Jha R.K."/>
            <person name="Patterson J."/>
            <person name="Monnat R.J. Jr."/>
            <person name="Barlow S.B."/>
            <person name="Starkenburg S.R."/>
            <person name="Cattolico R.A."/>
        </authorList>
    </citation>
    <scope>NUCLEOTIDE SEQUENCE</scope>
    <source>
        <strain evidence="5">CCMP291</strain>
    </source>
</reference>
<dbReference type="InterPro" id="IPR004087">
    <property type="entry name" value="KH_dom"/>
</dbReference>
<dbReference type="Gene3D" id="3.30.310.210">
    <property type="match status" value="1"/>
</dbReference>
<name>A0A0M0K6T6_9EUKA</name>
<dbReference type="Proteomes" id="UP000037460">
    <property type="component" value="Unassembled WGS sequence"/>
</dbReference>
<evidence type="ECO:0000313" key="4">
    <source>
        <dbReference type="EMBL" id="KOO34586.1"/>
    </source>
</evidence>
<keyword evidence="1" id="KW-0694">RNA-binding</keyword>
<feature type="domain" description="K Homology" evidence="3">
    <location>
        <begin position="433"/>
        <end position="502"/>
    </location>
</feature>
<dbReference type="GO" id="GO:0003723">
    <property type="term" value="F:RNA binding"/>
    <property type="evidence" value="ECO:0007669"/>
    <property type="project" value="UniProtKB-UniRule"/>
</dbReference>
<gene>
    <name evidence="4" type="ORF">Ctob_011274</name>
</gene>
<accession>A0A0M0K6T6</accession>
<feature type="domain" description="K Homology" evidence="3">
    <location>
        <begin position="80"/>
        <end position="155"/>
    </location>
</feature>
<dbReference type="InterPro" id="IPR004088">
    <property type="entry name" value="KH_dom_type_1"/>
</dbReference>
<feature type="domain" description="K Homology" evidence="3">
    <location>
        <begin position="252"/>
        <end position="336"/>
    </location>
</feature>
<dbReference type="SUPFAM" id="SSF54791">
    <property type="entry name" value="Eukaryotic type KH-domain (KH-domain type I)"/>
    <property type="match status" value="5"/>
</dbReference>